<dbReference type="Pfam" id="PF08309">
    <property type="entry name" value="LVIVD"/>
    <property type="match status" value="5"/>
</dbReference>
<feature type="compositionally biased region" description="Basic and acidic residues" evidence="5">
    <location>
        <begin position="347"/>
        <end position="360"/>
    </location>
</feature>
<evidence type="ECO:0000256" key="5">
    <source>
        <dbReference type="SAM" id="MobiDB-lite"/>
    </source>
</evidence>
<feature type="domain" description="Calx-beta" evidence="6">
    <location>
        <begin position="4083"/>
        <end position="4184"/>
    </location>
</feature>
<feature type="region of interest" description="Disordered" evidence="5">
    <location>
        <begin position="2753"/>
        <end position="2785"/>
    </location>
</feature>
<evidence type="ECO:0000313" key="7">
    <source>
        <dbReference type="EMBL" id="QDT89881.1"/>
    </source>
</evidence>
<dbReference type="GO" id="GO:0008237">
    <property type="term" value="F:metallopeptidase activity"/>
    <property type="evidence" value="ECO:0007669"/>
    <property type="project" value="InterPro"/>
</dbReference>
<dbReference type="Gene3D" id="3.40.390.10">
    <property type="entry name" value="Collagenase (Catalytic Domain)"/>
    <property type="match status" value="1"/>
</dbReference>
<dbReference type="SMART" id="SM00237">
    <property type="entry name" value="Calx_beta"/>
    <property type="match status" value="12"/>
</dbReference>
<dbReference type="Proteomes" id="UP000316855">
    <property type="component" value="Chromosome"/>
</dbReference>
<dbReference type="SMART" id="SM00710">
    <property type="entry name" value="PbH1"/>
    <property type="match status" value="13"/>
</dbReference>
<sequence length="5416" mass="574527">MAVSKNGLLSSICHPMSLLKCLKKGHNKRVLKQKRRFSYPLLNGVELLEDRTLLSGTSLISVTPNSGDELYDGVVLNESPAELVFKFEAGKELDPSTLGGIQITRGASSDITVSPTYVGIGDTPNEVIVRFGETLPEDVYQITVFGSNANPLMSYESANAEAEEFLNGFDTTLNFELDLAPKITAVVPQPVTRSDGSIDQSLNTIEIYFEGEIDENSAINPAFYQLINTTDNSIISPEDLTDEFDAVVTPAVVYDSASNKVTLTFAENLSNGTYHLRVGESIEPAFTAAVEVTISDDDNSSFDSTPETTGESNLGTLGSAGRESIHLSSSIEKQNVAYPDPAGSEAEPGHRNSVDSHYVNEDTYGNPEGEINTVQFYFPQTYQDHLGNTRTNQITEAQKQRVREIYELFASVSGLEVQEINDPQTADSSATKIITGDVRAVSASLPTSVTGGSLRDLVVINGGLDWGNSEYGGEWFKTALHEIGHSLGLGDANDLPSMMNSNGSSAAQINESIYLTDHDIVHLNYLYPAQSNDIDLYKFTLENAGILNAEITAERITNDPELKSQLDSVLSLYNSNHELIARNDNYFGKDSFLELELEAGDYYLAVTSVGNTNFNPEVSDSGAGGKTDGQYELNLNFQRHADTGSYLADVSGTQLDGDGDGTPGGVFDFWFEVGDTIFVDKANTQGGQDGSLMSPYQTISDAIDAVTIDGSTAKIIRIIGNNGSDGMSDTLSDNLAYEIGFDDQFQPMADGVTFEVPAGVTVMIDAGAIIKLQNANIDVGSNSLFDSRSGGALQILGTPDNQVYLTSFSNDTIGLDSNPTSDTPTAGDWGGIVFRADSDREESGIFLNSINNADISYGGGRVFVNTAFEDFAPIQVESARPKIWNSSITHSANVAISADLDSFEDSRFVNGSFTLNRHGLEIRNNRITDNSVNGLFVQIDTPLGGEIDKLDLPAIFDDDITYLINENLHIAGAPAGQLVDGFASVNGRLKIAAGTVIKLDGARIEAERGNSQIIAEGTAEHPIIFTSWNDDRYGKGITFDTTNDGYHDYFSPGSWGGIIFNASSRGSIDHALITNAGGNTPLDNGFAQFNPIEVHQADLRLTNSLFENNSGGFNTDEQNNYDDRNGRGVNESATIFIRDSQSIIVNNSFRNNAGAILSIDVNSLNSEFHEDYGTTTGILDSFDTFADNQGALVRLNRMDNNGMNGMKVRGGVLTTESVWDDTDIVHILQDEVVIDQHHTYSGLRLKSSHDASLIVKLAGDAAGFTATGIPLDSEDRIGGTIQIIGQPEYAVILTSLNDDSVGASLTPEGILQTDTWNDGSSTPSAGDWRSIRLDSLSNDRNVVVRFEEESTYTEGEDLNKTPFYAQKLGILAPDQLSGDENQVLGFEVHGSISADTTEPDQDVYSFQAMGGTEVWIDIDRSSSSLDTVVELVDIFGRSLVLSDNSATDASPTVSNRINSADTGNLKQTDYLGGDYYSQNKGDAGFWVRLPDPGNNELGTYFIRVTSAEENGETTSGQYQLQIRLRQVDEKPGSTVRYADIRYATNGIEIIGLPANSPLLTDAAEKSGDNNSIENAQNLGNLLTHDQGTISVSGTLNSSTDVDWYTFELGYDLIDVVNGLDNAGKSLATIFDIDYADGLSRPDTTLSVFDENGTLILISRDSNIEDDQANGDQTDLSSGSFGTYDPYIGAVNLAAGNPGSTFKYHVAISSNSQLPLALNATFSQDAANPLIRLEPVSSIKRIVEDHIGFTGFTSGSPYLDALGTETVDPENGAIFDISNAQSLDSHVAAFTLADVKLFVSSNNQLLLVDPYDGRVLGDASDPANAALIGALSTDGLGKTQDITIRSDGKLFSYESLSSQTVEDVAGRLNELDPGSGSVINQMADEIPDVPAGGTKNDPVELTTEKVEALAFQRMGIITETVDGLPVSKVDYNLFYSVYKDDDTTTLYRADPTTGQSGEERLDSGNNQQEGDDSNDSGSGSQNSSEPKYSGNLYTVIGDIVGYDSLGDAINQAQMGRVTGMTFAGVNATIDQAVLYGITSTGLFVSINHDLVEEDLSLSPAIAATVINDLSAQIEGNFTGLTTAPQNLHNGAFKNFLFAVTDSGNLYAINPLTGELITEVDINPDPGTEEMISVFTGGATHINIGVNGATGLAFSPLDFNLWHPTFKQGDAAGHGINNTYDPSASLGDTTRTDAENISRTISDLGINQTEQEGGASFYFGFEELTADGHFIEYTEGVQYGVQQGNFQKDLATNPDVANTYNFAGGAHGSLISSTFDLGDHDPADKPTLYFNYYLETEDANSLSGDMQDAARVFVGYYDEFNVYQWVEVATNNSVTASPLSPDDGELSSFLSASAREGSDSTNGLYENQHVQELFEPVRDDQGNLINATWRQARVDLSAFVGKGELKLRFDFSTAGAITNDQSMPGDEFGNFNGNGQAKNNKYEGFYIDDIIVGFTERGETVTGATSGLTGFTSTPSNPHPSASQDIAIGPYLLQIRQASNYAVQPNGNYPGTVIESQYDTNDRFVPELGLQGDLNPVKQQGQIVIESNTISYSEEDAISVDAGNIDEHQTGSFAAPSNNAVFDTGTGIVGFAPGLTIQNNVLYEFTAAGIHITGASNDDENSSPAAVTYTKIINNTIVGTTAETGQQGTGILVEDFATATIINNIVTFTNMGIDIDDDETSVPSVIGANLFQSNQSNGDVGNFPIVLDLSDPLFVSREEENFYLADNSRAIDSSLNSLADRVQFVTIRNSIGMPNSDTVAPTTDRYNDLRVDDSSQSPPPGLGANIFKDRGALERSDVTGPAARISGPASSVYGSDPTEFVVSDPQSFDQITIDLTDNGTGIDDATVNASQIILTRQTNSTAPIILEEGIDYYFTYNAATDQILLTSASGLFQTDAKYTVEITDDDSPISDLAGNALLSNQTDPEILVEFSLYVADGINQAPVNVLNGTPLPDDPNKTVSTDSNVPLVFSSANGNAITISDRDEVSGYEVNDFSNPGEYSVTLTTQSGTLSLSTSATLIPDVDTGTTLTLTGTIADINTSLDGLTWTATAEYYSSKSGVSPASIQITTTEVTAKPGLVEGDVAKTDTDVIEITVNDPKTISFSSVSYSGYEDDGTITVTLTREATDAKSYFNLILTQGTATVADGDYVNSVVQPVEFPENELTFTIDITITDDNVVEADETFFLQLQDLQDQTGPGYGNAFVDTQTATVTILNDDTATISVADVEVNESAGDVLPTTSFVLNYDSITPEMTLQNSEIAGESVYGHVAETTKGDYGSNAVFFIYALPNLGGYGTLGAVNLMGDPNVTGGTFKLHLGEYFDSPSVTLNWDATPEDIMNALYELITTDERLSDLDPTDIIVNLYESSPDMQGQNLTYPEESGSTDLNNYLRITFNSRSPVQHIRINSAGLVGGTYWVQDESLNYNDVPGNGISVADGTPFSASTSVQTPSGFIINFPEYNDIAAEVSHYATAAEIQAALEAIPEIGVGNVIVEGSLEENSGSTGGGGGGIRIEFTGDLGLSEIPYIGFSPNVPSPAGFNYVTRKSHGGETGSNEVQSLSLPKYLSGGTFTLSFEGEETTPLSYNASNSDIKAALEALSTIGTGNVLVSGGNINGADVSVTFVGDLSKQDVSSLIIDGSNLNFTTPQSVPLSYVDNVWDPISVNYSTDISTFTITFNESTTAALPVTTTADQVEAALQAIGAYNVDVMGSFATGNMSVHFLDSRAYLDVSEGPQTIEVTVSIDKLLINESEVDVTVDQDLLVTYKLVSDSAEKGLDFAETVGTVIIPANADSATILIPLGNDTLIEPTEEFNVVLLDVTAIDSSGTPLDRNATLNATTANATVTIKDDDAAIVSINAQAFDEDAGTVTITVSIDKALDYDLTADYEFVHGLTNALDYNVDAASGSLIIPQGSTSVDFTLTILDDSFVEENETFDLLLSNFEAGGLSLNDGNQSTIETGDTLTGTFSIINNDSASLSIQQVTVPPVSEGSTESATTSYVYSVTLTGNVQDGLTLSYHTDDNTATTGANDYLDNDGNLTFSGISGESKTITVLVNQDTQLESDEIFDLFLGSISNVGATTNAAISVQSAPVSSTIVNDDTATLSVLNVSMEEADEGATLNYVFNVVLSNAVQGGLEINYTTQDNTASSATDYTATSGMLTFAGTAGEIQTITVAVNGDDLVEPDELFDVVLSNLNMLGTADPSDLTIYNGVGMIENTDVSLVLDTVDSLLRSEDTPGVMTFTVTLSEALNTDLTVDIDLIPGTADASDYLPVTMPVTFAAGETTQTFTVTLVDDGLVESDETFAVSLGTITTSSTNNIFADSSNSNDSVEITIEDDDAATVSISDVTVDEDAGIVTLTVSLSYSVDTDVSIDFATADGTANDLSDYMSKTGTITIDAFTASQTFTIPISDDVIIENNEQFYVNLSNIQANSLPVTFSDSQAVVTITEDDTATLSIADASVDEETGQITFLITATGNIQDPFNATFSTADQASALAGTDYVLLDSVNYQLDFSSSLTDTVTVTIINDNTVEVDETFLLNITALPDAPAGVTIADSQAIGTIENNDEATLSIADVTVDEDAGTATLTVSLSNLVDTDISIDYATADGTASVLSDYSATNGTVTIDANTLSKTFTIPIIDNVIIESNEQFYVNLSNLQANSMPVMLGDTQATVTIDDDDAATASIADVVVDEDAGTVTLTVSLSNPVDTDITIDYATADGTASDLSDFSSTTGTVTIDAFTTSQTFTIPISDDVIIENNEQFYVNLSNIQANSLPVTFSDSQAVVTITEDDTATLSIADASVDEETGQITFLITATGNIQDPFNATFSTADQASALAGTDYVLLDSVNYQLDFSSSLTDTVTVTIIDDNTVEVDETFLLNITALPDAPAGVTIADSQAVGTIDNNNDTATLSIADASANEATGQITFTVTASDYIQEAFTADFTTADESTPSAVADTDYTTLNSPDYLLDFSSSLTQTITVSIIDDDIVELDEILLLNMTNLQGVITGDLSISEGEATGTIINDESAYISIADVTENEGHSGELPFVFTISLDKELDADVTFLVNTLLDGSNTSAAADFIDLDPKNQSYTIRAGDISIDVSINVNGDAGFELDETFFVQLSSIDAEGRDVRVPENHRSDVGLGTAGAFSTTGSANDIEIAGNIAYVADGSAGLRVLDISDLDNIIEIGHYDTSEDALVVRVSGSTAFVAVGDAGLIALDVSDPGSGISLLGSYNSPGEAQDIQISGTTAYLADGSAGLLVLDISDLDIISLSGAYDTPGSASAVQVTGTTAYIADGDAGLIVLDVTNPSSGISMLGSFDTSGQTLDVEVSGTTAYLADGSSGLKELDISDLDIITQSNSIPLPSGHMLHSIELTGHFALVAVGGSALQGLLVYDLSDNSNGGGDWRVKRTHFGAEMGPTWGWVNHVG</sequence>
<dbReference type="OrthoDB" id="247526at2"/>
<feature type="compositionally biased region" description="Polar residues" evidence="5">
    <location>
        <begin position="301"/>
        <end position="316"/>
    </location>
</feature>
<dbReference type="SUPFAM" id="SSF50969">
    <property type="entry name" value="YVTN repeat-like/Quinoprotein amine dehydrogenase"/>
    <property type="match status" value="1"/>
</dbReference>
<feature type="domain" description="Calx-beta" evidence="6">
    <location>
        <begin position="4433"/>
        <end position="4532"/>
    </location>
</feature>
<feature type="domain" description="Calx-beta" evidence="6">
    <location>
        <begin position="3835"/>
        <end position="3932"/>
    </location>
</feature>
<proteinExistence type="predicted"/>
<organism evidence="7 8">
    <name type="scientific">Gimesia algae</name>
    <dbReference type="NCBI Taxonomy" id="2527971"/>
    <lineage>
        <taxon>Bacteria</taxon>
        <taxon>Pseudomonadati</taxon>
        <taxon>Planctomycetota</taxon>
        <taxon>Planctomycetia</taxon>
        <taxon>Planctomycetales</taxon>
        <taxon>Planctomycetaceae</taxon>
        <taxon>Gimesia</taxon>
    </lineage>
</organism>
<dbReference type="InterPro" id="IPR051171">
    <property type="entry name" value="CaCA"/>
</dbReference>
<feature type="domain" description="Calx-beta" evidence="6">
    <location>
        <begin position="4772"/>
        <end position="4871"/>
    </location>
</feature>
<feature type="compositionally biased region" description="Low complexity" evidence="5">
    <location>
        <begin position="1974"/>
        <end position="1984"/>
    </location>
</feature>
<keyword evidence="3" id="KW-0106">Calcium</keyword>
<protein>
    <submittedName>
        <fullName evidence="7">Calx-beta domain protein</fullName>
    </submittedName>
</protein>
<dbReference type="InterPro" id="IPR013211">
    <property type="entry name" value="LVIVD"/>
</dbReference>
<evidence type="ECO:0000256" key="4">
    <source>
        <dbReference type="ARBA" id="ARBA00023065"/>
    </source>
</evidence>
<feature type="domain" description="Calx-beta" evidence="6">
    <location>
        <begin position="4548"/>
        <end position="4644"/>
    </location>
</feature>
<feature type="domain" description="Calx-beta" evidence="6">
    <location>
        <begin position="3957"/>
        <end position="4063"/>
    </location>
</feature>
<accession>A0A517VA40</accession>
<dbReference type="RefSeq" id="WP_145225444.1">
    <property type="nucleotide sequence ID" value="NZ_CP036343.1"/>
</dbReference>
<dbReference type="GO" id="GO:0007154">
    <property type="term" value="P:cell communication"/>
    <property type="evidence" value="ECO:0007669"/>
    <property type="project" value="InterPro"/>
</dbReference>
<keyword evidence="8" id="KW-1185">Reference proteome</keyword>
<dbReference type="PANTHER" id="PTHR11878:SF65">
    <property type="entry name" value="NA_CA-EXCHANGE PROTEIN, ISOFORM G"/>
    <property type="match status" value="1"/>
</dbReference>
<feature type="region of interest" description="Disordered" evidence="5">
    <location>
        <begin position="296"/>
        <end position="366"/>
    </location>
</feature>
<dbReference type="Gene3D" id="2.60.40.2030">
    <property type="match status" value="13"/>
</dbReference>
<keyword evidence="4" id="KW-0406">Ion transport</keyword>
<dbReference type="SUPFAM" id="SSF51126">
    <property type="entry name" value="Pectin lyase-like"/>
    <property type="match status" value="1"/>
</dbReference>
<feature type="domain" description="Calx-beta" evidence="6">
    <location>
        <begin position="4660"/>
        <end position="4756"/>
    </location>
</feature>
<dbReference type="InterPro" id="IPR011044">
    <property type="entry name" value="Quino_amine_DH_bsu"/>
</dbReference>
<dbReference type="Gene3D" id="2.60.120.380">
    <property type="match status" value="3"/>
</dbReference>
<dbReference type="KEGG" id="gax:Pan161_15140"/>
<dbReference type="PANTHER" id="PTHR11878">
    <property type="entry name" value="SODIUM/CALCIUM EXCHANGER"/>
    <property type="match status" value="1"/>
</dbReference>
<feature type="region of interest" description="Disordered" evidence="5">
    <location>
        <begin position="1944"/>
        <end position="1988"/>
    </location>
</feature>
<keyword evidence="2" id="KW-0677">Repeat</keyword>
<keyword evidence="4" id="KW-0813">Transport</keyword>
<gene>
    <name evidence="7" type="ORF">Pan161_15140</name>
</gene>
<feature type="domain" description="Calx-beta" evidence="6">
    <location>
        <begin position="4321"/>
        <end position="4417"/>
    </location>
</feature>
<evidence type="ECO:0000256" key="3">
    <source>
        <dbReference type="ARBA" id="ARBA00022837"/>
    </source>
</evidence>
<feature type="domain" description="Calx-beta" evidence="6">
    <location>
        <begin position="3086"/>
        <end position="3185"/>
    </location>
</feature>
<evidence type="ECO:0000313" key="8">
    <source>
        <dbReference type="Proteomes" id="UP000316855"/>
    </source>
</evidence>
<dbReference type="Pfam" id="PF03160">
    <property type="entry name" value="Calx-beta"/>
    <property type="match status" value="11"/>
</dbReference>
<dbReference type="InterPro" id="IPR011050">
    <property type="entry name" value="Pectin_lyase_fold/virulence"/>
</dbReference>
<feature type="domain" description="Calx-beta" evidence="6">
    <location>
        <begin position="4887"/>
        <end position="4987"/>
    </location>
</feature>
<dbReference type="SUPFAM" id="SSF55486">
    <property type="entry name" value="Metalloproteases ('zincins'), catalytic domain"/>
    <property type="match status" value="1"/>
</dbReference>
<dbReference type="GO" id="GO:0016020">
    <property type="term" value="C:membrane"/>
    <property type="evidence" value="ECO:0007669"/>
    <property type="project" value="InterPro"/>
</dbReference>
<dbReference type="InterPro" id="IPR006626">
    <property type="entry name" value="PbH1"/>
</dbReference>
<reference evidence="7 8" key="1">
    <citation type="submission" date="2019-02" db="EMBL/GenBank/DDBJ databases">
        <title>Deep-cultivation of Planctomycetes and their phenomic and genomic characterization uncovers novel biology.</title>
        <authorList>
            <person name="Wiegand S."/>
            <person name="Jogler M."/>
            <person name="Boedeker C."/>
            <person name="Pinto D."/>
            <person name="Vollmers J."/>
            <person name="Rivas-Marin E."/>
            <person name="Kohn T."/>
            <person name="Peeters S.H."/>
            <person name="Heuer A."/>
            <person name="Rast P."/>
            <person name="Oberbeckmann S."/>
            <person name="Bunk B."/>
            <person name="Jeske O."/>
            <person name="Meyerdierks A."/>
            <person name="Storesund J.E."/>
            <person name="Kallscheuer N."/>
            <person name="Luecker S."/>
            <person name="Lage O.M."/>
            <person name="Pohl T."/>
            <person name="Merkel B.J."/>
            <person name="Hornburger P."/>
            <person name="Mueller R.-W."/>
            <person name="Bruemmer F."/>
            <person name="Labrenz M."/>
            <person name="Spormann A.M."/>
            <person name="Op den Camp H."/>
            <person name="Overmann J."/>
            <person name="Amann R."/>
            <person name="Jetten M.S.M."/>
            <person name="Mascher T."/>
            <person name="Medema M.H."/>
            <person name="Devos D.P."/>
            <person name="Kaster A.-K."/>
            <person name="Ovreas L."/>
            <person name="Rohde M."/>
            <person name="Galperin M.Y."/>
            <person name="Jogler C."/>
        </authorList>
    </citation>
    <scope>NUCLEOTIDE SEQUENCE [LARGE SCALE GENOMIC DNA]</scope>
    <source>
        <strain evidence="7 8">Pan161</strain>
    </source>
</reference>
<evidence type="ECO:0000259" key="6">
    <source>
        <dbReference type="SMART" id="SM00237"/>
    </source>
</evidence>
<dbReference type="SUPFAM" id="SSF141072">
    <property type="entry name" value="CalX-like"/>
    <property type="match status" value="13"/>
</dbReference>
<dbReference type="EMBL" id="CP036343">
    <property type="protein sequence ID" value="QDT89881.1"/>
    <property type="molecule type" value="Genomic_DNA"/>
</dbReference>
<keyword evidence="1" id="KW-0732">Signal</keyword>
<evidence type="ECO:0000256" key="2">
    <source>
        <dbReference type="ARBA" id="ARBA00022737"/>
    </source>
</evidence>
<dbReference type="InterPro" id="IPR024079">
    <property type="entry name" value="MetalloPept_cat_dom_sf"/>
</dbReference>
<name>A0A517VA40_9PLAN</name>
<feature type="domain" description="Calx-beta" evidence="6">
    <location>
        <begin position="4201"/>
        <end position="4300"/>
    </location>
</feature>
<dbReference type="InterPro" id="IPR038081">
    <property type="entry name" value="CalX-like_sf"/>
</dbReference>
<feature type="domain" description="Calx-beta" evidence="6">
    <location>
        <begin position="3719"/>
        <end position="3810"/>
    </location>
</feature>
<dbReference type="InterPro" id="IPR003644">
    <property type="entry name" value="Calx_beta"/>
</dbReference>
<dbReference type="GO" id="GO:0030001">
    <property type="term" value="P:metal ion transport"/>
    <property type="evidence" value="ECO:0007669"/>
    <property type="project" value="TreeGrafter"/>
</dbReference>
<evidence type="ECO:0000256" key="1">
    <source>
        <dbReference type="ARBA" id="ARBA00022729"/>
    </source>
</evidence>